<name>A0A2D0KX14_9GAMM</name>
<dbReference type="RefSeq" id="WP_099143472.1">
    <property type="nucleotide sequence ID" value="NZ_CAWNOR010000094.1"/>
</dbReference>
<dbReference type="Proteomes" id="UP000221101">
    <property type="component" value="Unassembled WGS sequence"/>
</dbReference>
<dbReference type="OrthoDB" id="8391452at2"/>
<protein>
    <submittedName>
        <fullName evidence="1">Uncharacterized protein</fullName>
    </submittedName>
</protein>
<dbReference type="AlphaFoldDB" id="A0A2D0KX14"/>
<evidence type="ECO:0000313" key="1">
    <source>
        <dbReference type="EMBL" id="PHM67963.1"/>
    </source>
</evidence>
<comment type="caution">
    <text evidence="1">The sequence shown here is derived from an EMBL/GenBank/DDBJ whole genome shotgun (WGS) entry which is preliminary data.</text>
</comment>
<dbReference type="EMBL" id="NJCX01000057">
    <property type="protein sequence ID" value="PHM67963.1"/>
    <property type="molecule type" value="Genomic_DNA"/>
</dbReference>
<organism evidence="1 2">
    <name type="scientific">Xenorhabdus kozodoii</name>
    <dbReference type="NCBI Taxonomy" id="351676"/>
    <lineage>
        <taxon>Bacteria</taxon>
        <taxon>Pseudomonadati</taxon>
        <taxon>Pseudomonadota</taxon>
        <taxon>Gammaproteobacteria</taxon>
        <taxon>Enterobacterales</taxon>
        <taxon>Morganellaceae</taxon>
        <taxon>Xenorhabdus</taxon>
    </lineage>
</organism>
<sequence>MKTKKELLQNLLVMSLNEAVKQGHIDLNGQSPTNSNDKEQGYFITEIAGKPTVINWFDIGYDELRVSIWWDYFHDLHPGKIKSCLIPRYLSHQKHN</sequence>
<evidence type="ECO:0000313" key="2">
    <source>
        <dbReference type="Proteomes" id="UP000221101"/>
    </source>
</evidence>
<reference evidence="1 2" key="1">
    <citation type="journal article" date="2017" name="Nat. Microbiol.">
        <title>Natural product diversity associated with the nematode symbionts Photorhabdus and Xenorhabdus.</title>
        <authorList>
            <person name="Tobias N.J."/>
            <person name="Wolff H."/>
            <person name="Djahanschiri B."/>
            <person name="Grundmann F."/>
            <person name="Kronenwerth M."/>
            <person name="Shi Y.M."/>
            <person name="Simonyi S."/>
            <person name="Grun P."/>
            <person name="Shapiro-Ilan D."/>
            <person name="Pidot S.J."/>
            <person name="Stinear T.P."/>
            <person name="Ebersberger I."/>
            <person name="Bode H.B."/>
        </authorList>
    </citation>
    <scope>NUCLEOTIDE SEQUENCE [LARGE SCALE GENOMIC DNA]</scope>
    <source>
        <strain evidence="1 2">DSM 17907</strain>
    </source>
</reference>
<accession>A0A2D0KX14</accession>
<keyword evidence="2" id="KW-1185">Reference proteome</keyword>
<gene>
    <name evidence="1" type="ORF">Xkoz_03780</name>
</gene>
<proteinExistence type="predicted"/>